<dbReference type="EMBL" id="FOBH01000007">
    <property type="protein sequence ID" value="SEL23903.1"/>
    <property type="molecule type" value="Genomic_DNA"/>
</dbReference>
<feature type="transmembrane region" description="Helical" evidence="2">
    <location>
        <begin position="884"/>
        <end position="904"/>
    </location>
</feature>
<dbReference type="OrthoDB" id="242611at2"/>
<evidence type="ECO:0000256" key="1">
    <source>
        <dbReference type="SAM" id="MobiDB-lite"/>
    </source>
</evidence>
<keyword evidence="2" id="KW-0812">Transmembrane</keyword>
<feature type="region of interest" description="Disordered" evidence="1">
    <location>
        <begin position="293"/>
        <end position="326"/>
    </location>
</feature>
<evidence type="ECO:0000313" key="3">
    <source>
        <dbReference type="EMBL" id="SEL23903.1"/>
    </source>
</evidence>
<feature type="transmembrane region" description="Helical" evidence="2">
    <location>
        <begin position="991"/>
        <end position="1009"/>
    </location>
</feature>
<accession>A0A1H7NK87</accession>
<dbReference type="AlphaFoldDB" id="A0A1H7NK87"/>
<reference evidence="3 4" key="1">
    <citation type="submission" date="2016-10" db="EMBL/GenBank/DDBJ databases">
        <authorList>
            <person name="de Groot N.N."/>
        </authorList>
    </citation>
    <scope>NUCLEOTIDE SEQUENCE [LARGE SCALE GENOMIC DNA]</scope>
    <source>
        <strain evidence="3 4">Nv1</strain>
    </source>
</reference>
<name>A0A1H7NK87_9PROT</name>
<feature type="compositionally biased region" description="Basic and acidic residues" evidence="1">
    <location>
        <begin position="801"/>
        <end position="812"/>
    </location>
</feature>
<feature type="region of interest" description="Disordered" evidence="1">
    <location>
        <begin position="469"/>
        <end position="489"/>
    </location>
</feature>
<feature type="transmembrane region" description="Helical" evidence="2">
    <location>
        <begin position="12"/>
        <end position="29"/>
    </location>
</feature>
<feature type="transmembrane region" description="Helical" evidence="2">
    <location>
        <begin position="916"/>
        <end position="933"/>
    </location>
</feature>
<evidence type="ECO:0000256" key="2">
    <source>
        <dbReference type="SAM" id="Phobius"/>
    </source>
</evidence>
<organism evidence="3 4">
    <name type="scientific">Nitrosovibrio tenuis</name>
    <dbReference type="NCBI Taxonomy" id="1233"/>
    <lineage>
        <taxon>Bacteria</taxon>
        <taxon>Pseudomonadati</taxon>
        <taxon>Pseudomonadota</taxon>
        <taxon>Betaproteobacteria</taxon>
        <taxon>Nitrosomonadales</taxon>
        <taxon>Nitrosomonadaceae</taxon>
        <taxon>Nitrosovibrio</taxon>
    </lineage>
</organism>
<dbReference type="STRING" id="1233.SAMN05216387_10750"/>
<dbReference type="RefSeq" id="WP_090828843.1">
    <property type="nucleotide sequence ID" value="NZ_FOBH01000007.1"/>
</dbReference>
<feature type="transmembrane region" description="Helical" evidence="2">
    <location>
        <begin position="760"/>
        <end position="780"/>
    </location>
</feature>
<gene>
    <name evidence="3" type="ORF">SAMN05216387_10750</name>
</gene>
<feature type="transmembrane region" description="Helical" evidence="2">
    <location>
        <begin position="686"/>
        <end position="713"/>
    </location>
</feature>
<keyword evidence="2" id="KW-0472">Membrane</keyword>
<proteinExistence type="predicted"/>
<evidence type="ECO:0000313" key="4">
    <source>
        <dbReference type="Proteomes" id="UP000198620"/>
    </source>
</evidence>
<feature type="compositionally biased region" description="Basic and acidic residues" evidence="1">
    <location>
        <begin position="309"/>
        <end position="326"/>
    </location>
</feature>
<sequence length="1121" mass="125830">MADQRDDKSRFPLTGLFALLAMISGFLFYEGISLKTSRPINKEQASSIFLKKGIVQSRLWQDPFEAVNAHRLLEEKLTGEPDEKNDRHTLDKLVEVLDQSEISNLRVLPVFVDGSPYVNGGESRLNDRYAVVSALGATDYVPESGEYIRFFKWNRDKKNNINTKTGTRIRTGADEIETLIPAELYFPNAKFRDEPYGKHVLVLWLKEQDAGPEPLMFLDDLLESLEKAFDKHGSKITFTYDVLGPRSSATLSAMLKELQSVQPDAPTSPFNLLKKTRFFSPYATAEDTFLLDYSPNAPQPSASHRTGKQLKESGKEPGKNNEPEFTKETAKEIEKATVNGLLSKAQIKLIRTINTDAVLAEQLLRELKRRQVDLQPCADKHCNPQVALISEWDTLYGRALPRTFAAVAMNNGSGETGPALETEINKLRRDAWPGWIYRHSYLAGLDGELPARGSDKGSDKEKDGIPAAGKAWYGGLPQGPEQSTAQRPEGRGQLDYVIRLAAALKQEETRNGEEFKAIGVLGSDVYDKLLILQALRRTFPRAVFFTTDLNARLAYPAEWHWTHNLIIASHFGLELQPDLQTPIPPFRDSYQTSLFYSALWALEYFISADNSSCPDCFQLRKNKEDKGNKGAKKFSADAEPRLYEVGRHGAFDISTDLHPPQPDYASIHPPRRDLETYFDTERSLKWIVGAMATAAILVLGIMLISNTAAAAMLKLASLKWFWITLIVAGAAIYGAITWAMRSLHEVAKNEPLVLTEGISAWPTAAIGAFVLLMSLVFLWYSWRRLKNNEIALAHEFGLERPDMKGDDPEGQSRESQGTTPGGRLPDEPHRALPFNVFGRAARYLMGLETWHQQAPGHFSATHLWCEYTTLGDLKNFAARCLPQVAIALCFTWLMMTLFGFPNIPCRGQACFTINDYVIILSLAAMMLLIFYVIDVTLLCRRWVNCIAVNKIDWPDDTLIKIAREQGVSKENLDEWMGIELIAERTTVIGNFIYFPFIIMFLLGISRHSYLDNWDFPAALVIIFTLNAILIVGNALALRRSAEMAKREAIKRLESRLTQLSSQTSGEIKQRQQIEWAIQAIKNNQKGAFLPFTQHPIFGAAIALPSGGYGLVLLLEYLATSF</sequence>
<keyword evidence="2" id="KW-1133">Transmembrane helix</keyword>
<feature type="transmembrane region" description="Helical" evidence="2">
    <location>
        <begin position="1015"/>
        <end position="1037"/>
    </location>
</feature>
<feature type="region of interest" description="Disordered" evidence="1">
    <location>
        <begin position="801"/>
        <end position="829"/>
    </location>
</feature>
<feature type="transmembrane region" description="Helical" evidence="2">
    <location>
        <begin position="720"/>
        <end position="740"/>
    </location>
</feature>
<keyword evidence="4" id="KW-1185">Reference proteome</keyword>
<dbReference type="Proteomes" id="UP000198620">
    <property type="component" value="Unassembled WGS sequence"/>
</dbReference>
<protein>
    <submittedName>
        <fullName evidence="3">Uncharacterized protein</fullName>
    </submittedName>
</protein>